<dbReference type="CDD" id="cd07067">
    <property type="entry name" value="HP_PGM_like"/>
    <property type="match status" value="1"/>
</dbReference>
<sequence length="222" mass="24052">MRTLYVVTHPEATHHVEGLVGGWYDSHLTPAGLRAAGAVAHELRSRVPADAEVELYSSDLHRTRETAEAIAALFHVKPRLDPRLREKSYGAAGGRPQEWLDRRFVPPPPVGERMDHDEGVPGAETKLVWARRLYAATDAVLASPCAHQIVVTHGGSLTFVVASWLRIPLASAGYAVFRAPAGSITTLHEDDYFHNRQLAALGDTAHPAGPDDAADGPGRTRV</sequence>
<name>A0ABV5PI44_STRCM</name>
<dbReference type="SUPFAM" id="SSF53254">
    <property type="entry name" value="Phosphoglycerate mutase-like"/>
    <property type="match status" value="1"/>
</dbReference>
<dbReference type="Proteomes" id="UP001589718">
    <property type="component" value="Unassembled WGS sequence"/>
</dbReference>
<proteinExistence type="predicted"/>
<protein>
    <submittedName>
        <fullName evidence="2">Histidine phosphatase family protein</fullName>
    </submittedName>
</protein>
<feature type="region of interest" description="Disordered" evidence="1">
    <location>
        <begin position="201"/>
        <end position="222"/>
    </location>
</feature>
<dbReference type="PANTHER" id="PTHR48100:SF1">
    <property type="entry name" value="HISTIDINE PHOSPHATASE FAMILY PROTEIN-RELATED"/>
    <property type="match status" value="1"/>
</dbReference>
<evidence type="ECO:0000313" key="3">
    <source>
        <dbReference type="Proteomes" id="UP001589718"/>
    </source>
</evidence>
<evidence type="ECO:0000256" key="1">
    <source>
        <dbReference type="SAM" id="MobiDB-lite"/>
    </source>
</evidence>
<dbReference type="PANTHER" id="PTHR48100">
    <property type="entry name" value="BROAD-SPECIFICITY PHOSPHATASE YOR283W-RELATED"/>
    <property type="match status" value="1"/>
</dbReference>
<gene>
    <name evidence="2" type="ORF">ACFFTU_23360</name>
</gene>
<comment type="caution">
    <text evidence="2">The sequence shown here is derived from an EMBL/GenBank/DDBJ whole genome shotgun (WGS) entry which is preliminary data.</text>
</comment>
<dbReference type="Gene3D" id="3.40.50.1240">
    <property type="entry name" value="Phosphoglycerate mutase-like"/>
    <property type="match status" value="1"/>
</dbReference>
<dbReference type="SMART" id="SM00855">
    <property type="entry name" value="PGAM"/>
    <property type="match status" value="1"/>
</dbReference>
<evidence type="ECO:0000313" key="2">
    <source>
        <dbReference type="EMBL" id="MFB9522888.1"/>
    </source>
</evidence>
<feature type="compositionally biased region" description="Low complexity" evidence="1">
    <location>
        <begin position="207"/>
        <end position="222"/>
    </location>
</feature>
<dbReference type="Pfam" id="PF00300">
    <property type="entry name" value="His_Phos_1"/>
    <property type="match status" value="1"/>
</dbReference>
<organism evidence="2 3">
    <name type="scientific">Streptomyces cremeus</name>
    <dbReference type="NCBI Taxonomy" id="66881"/>
    <lineage>
        <taxon>Bacteria</taxon>
        <taxon>Bacillati</taxon>
        <taxon>Actinomycetota</taxon>
        <taxon>Actinomycetes</taxon>
        <taxon>Kitasatosporales</taxon>
        <taxon>Streptomycetaceae</taxon>
        <taxon>Streptomyces</taxon>
    </lineage>
</organism>
<dbReference type="InterPro" id="IPR050275">
    <property type="entry name" value="PGM_Phosphatase"/>
</dbReference>
<keyword evidence="3" id="KW-1185">Reference proteome</keyword>
<dbReference type="RefSeq" id="WP_345219475.1">
    <property type="nucleotide sequence ID" value="NZ_BAAAXE010000002.1"/>
</dbReference>
<dbReference type="InterPro" id="IPR013078">
    <property type="entry name" value="His_Pase_superF_clade-1"/>
</dbReference>
<reference evidence="2 3" key="1">
    <citation type="submission" date="2024-09" db="EMBL/GenBank/DDBJ databases">
        <authorList>
            <person name="Sun Q."/>
            <person name="Mori K."/>
        </authorList>
    </citation>
    <scope>NUCLEOTIDE SEQUENCE [LARGE SCALE GENOMIC DNA]</scope>
    <source>
        <strain evidence="2 3">JCM 4362</strain>
    </source>
</reference>
<accession>A0ABV5PI44</accession>
<dbReference type="InterPro" id="IPR029033">
    <property type="entry name" value="His_PPase_superfam"/>
</dbReference>
<dbReference type="EMBL" id="JBHMCR010000015">
    <property type="protein sequence ID" value="MFB9522888.1"/>
    <property type="molecule type" value="Genomic_DNA"/>
</dbReference>